<feature type="domain" description="Ketoreductase" evidence="4">
    <location>
        <begin position="10"/>
        <end position="193"/>
    </location>
</feature>
<dbReference type="eggNOG" id="COG4221">
    <property type="taxonomic scope" value="Bacteria"/>
</dbReference>
<proteinExistence type="inferred from homology"/>
<evidence type="ECO:0000256" key="3">
    <source>
        <dbReference type="RuleBase" id="RU000363"/>
    </source>
</evidence>
<organism evidence="5 6">
    <name type="scientific">Sorangium cellulosum (strain So ce56)</name>
    <name type="common">Polyangium cellulosum (strain So ce56)</name>
    <dbReference type="NCBI Taxonomy" id="448385"/>
    <lineage>
        <taxon>Bacteria</taxon>
        <taxon>Pseudomonadati</taxon>
        <taxon>Myxococcota</taxon>
        <taxon>Polyangia</taxon>
        <taxon>Polyangiales</taxon>
        <taxon>Polyangiaceae</taxon>
        <taxon>Sorangium</taxon>
    </lineage>
</organism>
<dbReference type="NCBIfam" id="NF005495">
    <property type="entry name" value="PRK07109.1"/>
    <property type="match status" value="1"/>
</dbReference>
<keyword evidence="6" id="KW-1185">Reference proteome</keyword>
<dbReference type="PANTHER" id="PTHR44196">
    <property type="entry name" value="DEHYDROGENASE/REDUCTASE SDR FAMILY MEMBER 7B"/>
    <property type="match status" value="1"/>
</dbReference>
<dbReference type="AlphaFoldDB" id="A9FVI6"/>
<evidence type="ECO:0000313" key="6">
    <source>
        <dbReference type="Proteomes" id="UP000002139"/>
    </source>
</evidence>
<dbReference type="KEGG" id="scl:sce2121"/>
<dbReference type="InterPro" id="IPR036291">
    <property type="entry name" value="NAD(P)-bd_dom_sf"/>
</dbReference>
<name>A9FVI6_SORC5</name>
<dbReference type="BioCyc" id="SCEL448385:SCE_RS10905-MONOMER"/>
<dbReference type="Proteomes" id="UP000002139">
    <property type="component" value="Chromosome"/>
</dbReference>
<dbReference type="PRINTS" id="PR00080">
    <property type="entry name" value="SDRFAMILY"/>
</dbReference>
<comment type="similarity">
    <text evidence="1 3">Belongs to the short-chain dehydrogenases/reductases (SDR) family.</text>
</comment>
<protein>
    <submittedName>
        <fullName evidence="5">3-oxoacyl-[acyl-carrier-protein] reductase</fullName>
        <ecNumber evidence="5">1.1.1.100</ecNumber>
    </submittedName>
</protein>
<keyword evidence="2 5" id="KW-0560">Oxidoreductase</keyword>
<evidence type="ECO:0000259" key="4">
    <source>
        <dbReference type="SMART" id="SM00822"/>
    </source>
</evidence>
<dbReference type="PANTHER" id="PTHR44196:SF1">
    <property type="entry name" value="DEHYDROGENASE_REDUCTASE SDR FAMILY MEMBER 7B"/>
    <property type="match status" value="1"/>
</dbReference>
<dbReference type="InterPro" id="IPR020904">
    <property type="entry name" value="Sc_DH/Rdtase_CS"/>
</dbReference>
<dbReference type="GO" id="GO:0016020">
    <property type="term" value="C:membrane"/>
    <property type="evidence" value="ECO:0007669"/>
    <property type="project" value="TreeGrafter"/>
</dbReference>
<gene>
    <name evidence="5" type="primary">fabG4</name>
    <name evidence="5" type="ordered locus">sce2121</name>
</gene>
<accession>A9FVI6</accession>
<dbReference type="HOGENOM" id="CLU_010194_2_1_7"/>
<dbReference type="PROSITE" id="PS00061">
    <property type="entry name" value="ADH_SHORT"/>
    <property type="match status" value="1"/>
</dbReference>
<dbReference type="EC" id="1.1.1.100" evidence="5"/>
<dbReference type="SMART" id="SM00822">
    <property type="entry name" value="PKS_KR"/>
    <property type="match status" value="1"/>
</dbReference>
<evidence type="ECO:0000256" key="2">
    <source>
        <dbReference type="ARBA" id="ARBA00023002"/>
    </source>
</evidence>
<dbReference type="PRINTS" id="PR00081">
    <property type="entry name" value="GDHRDH"/>
</dbReference>
<dbReference type="Gene3D" id="3.40.50.720">
    <property type="entry name" value="NAD(P)-binding Rossmann-like Domain"/>
    <property type="match status" value="1"/>
</dbReference>
<reference evidence="5 6" key="1">
    <citation type="journal article" date="2007" name="Nat. Biotechnol.">
        <title>Complete genome sequence of the myxobacterium Sorangium cellulosum.</title>
        <authorList>
            <person name="Schneiker S."/>
            <person name="Perlova O."/>
            <person name="Kaiser O."/>
            <person name="Gerth K."/>
            <person name="Alici A."/>
            <person name="Altmeyer M.O."/>
            <person name="Bartels D."/>
            <person name="Bekel T."/>
            <person name="Beyer S."/>
            <person name="Bode E."/>
            <person name="Bode H.B."/>
            <person name="Bolten C.J."/>
            <person name="Choudhuri J.V."/>
            <person name="Doss S."/>
            <person name="Elnakady Y.A."/>
            <person name="Frank B."/>
            <person name="Gaigalat L."/>
            <person name="Goesmann A."/>
            <person name="Groeger C."/>
            <person name="Gross F."/>
            <person name="Jelsbak L."/>
            <person name="Jelsbak L."/>
            <person name="Kalinowski J."/>
            <person name="Kegler C."/>
            <person name="Knauber T."/>
            <person name="Konietzny S."/>
            <person name="Kopp M."/>
            <person name="Krause L."/>
            <person name="Krug D."/>
            <person name="Linke B."/>
            <person name="Mahmud T."/>
            <person name="Martinez-Arias R."/>
            <person name="McHardy A.C."/>
            <person name="Merai M."/>
            <person name="Meyer F."/>
            <person name="Mormann S."/>
            <person name="Munoz-Dorado J."/>
            <person name="Perez J."/>
            <person name="Pradella S."/>
            <person name="Rachid S."/>
            <person name="Raddatz G."/>
            <person name="Rosenau F."/>
            <person name="Rueckert C."/>
            <person name="Sasse F."/>
            <person name="Scharfe M."/>
            <person name="Schuster S.C."/>
            <person name="Suen G."/>
            <person name="Treuner-Lange A."/>
            <person name="Velicer G.J."/>
            <person name="Vorholter F.-J."/>
            <person name="Weissman K.J."/>
            <person name="Welch R.D."/>
            <person name="Wenzel S.C."/>
            <person name="Whitworth D.E."/>
            <person name="Wilhelm S."/>
            <person name="Wittmann C."/>
            <person name="Bloecker H."/>
            <person name="Puehler A."/>
            <person name="Mueller R."/>
        </authorList>
    </citation>
    <scope>NUCLEOTIDE SEQUENCE [LARGE SCALE GENOMIC DNA]</scope>
    <source>
        <strain evidence="6">So ce56</strain>
    </source>
</reference>
<dbReference type="STRING" id="448385.sce2121"/>
<dbReference type="InterPro" id="IPR057326">
    <property type="entry name" value="KR_dom"/>
</dbReference>
<dbReference type="GO" id="GO:0004316">
    <property type="term" value="F:3-oxoacyl-[acyl-carrier-protein] reductase (NADPH) activity"/>
    <property type="evidence" value="ECO:0007669"/>
    <property type="project" value="UniProtKB-EC"/>
</dbReference>
<evidence type="ECO:0000313" key="5">
    <source>
        <dbReference type="EMBL" id="CAN92280.1"/>
    </source>
</evidence>
<dbReference type="EMBL" id="AM746676">
    <property type="protein sequence ID" value="CAN92280.1"/>
    <property type="molecule type" value="Genomic_DNA"/>
</dbReference>
<dbReference type="InterPro" id="IPR002347">
    <property type="entry name" value="SDR_fam"/>
</dbReference>
<evidence type="ECO:0000256" key="1">
    <source>
        <dbReference type="ARBA" id="ARBA00006484"/>
    </source>
</evidence>
<sequence length="347" mass="37957">MGMDGGRRPEVVVITGASAGVGRATVRRFAREGARIGLVARGLDGLEGARREAEDAGASALVLPTDVADFAQVEAAAAAVEERFGPIDAWINVAMTSVFSPVKETRPEEYERVMKVNYLGYVHGTLAALARMLPRDRGTIVQASSALAHRSIPLQSAYCASKHAIVGFTESLRSELFHDKSRVRVSMVHLPAMNTPQFLWSKSRLPYKPQPVPPIFQPEVAADALYWAAHHDRRDVMVGFPTVKAIWGNRVIPGLLDRWLARVGYTRQLTDEPADPDRPDDLWAPVQGDFGAHGPFDRRSKPSSPELWLDLHRGSLGAFALCAAAVVGFGARRAAARRASPWRRLLT</sequence>
<dbReference type="SUPFAM" id="SSF51735">
    <property type="entry name" value="NAD(P)-binding Rossmann-fold domains"/>
    <property type="match status" value="1"/>
</dbReference>
<dbReference type="Pfam" id="PF00106">
    <property type="entry name" value="adh_short"/>
    <property type="match status" value="1"/>
</dbReference>